<name>G8DUC1_STRSU</name>
<organism evidence="1">
    <name type="scientific">Streptococcus suis</name>
    <dbReference type="NCBI Taxonomy" id="1307"/>
    <lineage>
        <taxon>Bacteria</taxon>
        <taxon>Bacillati</taxon>
        <taxon>Bacillota</taxon>
        <taxon>Bacilli</taxon>
        <taxon>Lactobacillales</taxon>
        <taxon>Streptococcaceae</taxon>
        <taxon>Streptococcus</taxon>
    </lineage>
</organism>
<dbReference type="EMBL" id="JF273656">
    <property type="protein sequence ID" value="AEH57622.1"/>
    <property type="molecule type" value="Genomic_DNA"/>
</dbReference>
<dbReference type="Pfam" id="PF04464">
    <property type="entry name" value="Glyphos_transf"/>
    <property type="match status" value="1"/>
</dbReference>
<dbReference type="PANTHER" id="PTHR37316">
    <property type="entry name" value="TEICHOIC ACID GLYCEROL-PHOSPHATE PRIMASE"/>
    <property type="match status" value="1"/>
</dbReference>
<dbReference type="GO" id="GO:0047355">
    <property type="term" value="F:CDP-glycerol glycerophosphotransferase activity"/>
    <property type="evidence" value="ECO:0007669"/>
    <property type="project" value="InterPro"/>
</dbReference>
<evidence type="ECO:0000313" key="1">
    <source>
        <dbReference type="EMBL" id="AEH57622.1"/>
    </source>
</evidence>
<dbReference type="SUPFAM" id="SSF53756">
    <property type="entry name" value="UDP-Glycosyltransferase/glycogen phosphorylase"/>
    <property type="match status" value="1"/>
</dbReference>
<dbReference type="PANTHER" id="PTHR37316:SF3">
    <property type="entry name" value="TEICHOIC ACID GLYCEROL-PHOSPHATE TRANSFERASE"/>
    <property type="match status" value="1"/>
</dbReference>
<dbReference type="InterPro" id="IPR043148">
    <property type="entry name" value="TagF_C"/>
</dbReference>
<dbReference type="GO" id="GO:0016020">
    <property type="term" value="C:membrane"/>
    <property type="evidence" value="ECO:0007669"/>
    <property type="project" value="InterPro"/>
</dbReference>
<sequence length="378" mass="45035">MIIKDIIFNITTYIIAKIFFRKKYWLISERGIDARDNGYWFFKYLREQHPHIDAVYVIDTDSPDYDKVAILGKTVRPNSFLHGILFYASDKIIGTHPGCGQPKWKAIYRLDKLGFTNIKGKRIFLQHGIIKDKIPGLMKGVLETDLFICGAKPEYQFVLQNFGFSNNVIKYTGLARYDNLESTFEGTRSNKILLMPTWRHYLSGISKKEFLHSEYYIKYNEIINSKDLEKVLIDHNFELIFYPHYEIQKMIGVFNASIRNVTIAKFEDYDVQDLLKNADILVTDYSSVFFDMAYMFKETIFYQFDYEEYRRGHYQEGYFEYEDSFGPVVRNFEQLLQELIKFLDMGTEEKYTQNMKKYFIYRDNNNCNRIYSEIVKVR</sequence>
<reference evidence="2" key="2">
    <citation type="journal article" date="2013" name="Appl. Environ. Microbiol.">
        <title>Genetic analysis of capsular polysaccharide synthesis gene clusters from all serotypes of Streptococcus suis: potential mechanisms for generation of capsular variation.</title>
        <authorList>
            <person name="Okura M."/>
            <person name="Takamatsu D."/>
            <person name="Maruyama F."/>
            <person name="Nozawa T."/>
            <person name="Nakagawa I."/>
            <person name="Osaki M."/>
            <person name="Sekizaki T."/>
            <person name="Gottschalk M."/>
            <person name="Kumagai Y."/>
            <person name="Hamada S."/>
        </authorList>
    </citation>
    <scope>NUCLEOTIDE SEQUENCE</scope>
    <source>
        <strain evidence="2">89-3576-3</strain>
    </source>
</reference>
<evidence type="ECO:0000313" key="2">
    <source>
        <dbReference type="EMBL" id="FAA01096.1"/>
    </source>
</evidence>
<dbReference type="RefSeq" id="WP_024395937.1">
    <property type="nucleotide sequence ID" value="NZ_CEDO01000103.1"/>
</dbReference>
<dbReference type="AlphaFoldDB" id="G8DUC1"/>
<protein>
    <submittedName>
        <fullName evidence="1">Cps25N</fullName>
    </submittedName>
    <submittedName>
        <fullName evidence="2">Glycerophosphotransferase</fullName>
    </submittedName>
</protein>
<dbReference type="InterPro" id="IPR007554">
    <property type="entry name" value="Glycerophosphate_synth"/>
</dbReference>
<dbReference type="Gene3D" id="3.40.50.12580">
    <property type="match status" value="1"/>
</dbReference>
<reference evidence="1" key="1">
    <citation type="journal article" date="2011" name="FEMS Microbiol. Lett.">
        <title>Genetic analysis of the capsular polysaccharide synthesis locus in 15 Streptococcus suis serotypes.</title>
        <authorList>
            <person name="Wang K."/>
            <person name="Fan W."/>
            <person name="Cai L."/>
            <person name="Huang B."/>
            <person name="Lu C."/>
        </authorList>
    </citation>
    <scope>NUCLEOTIDE SEQUENCE</scope>
    <source>
        <strain evidence="1">89-3576-3</strain>
    </source>
</reference>
<accession>G8DUC1</accession>
<dbReference type="EMBL" id="BR001011">
    <property type="protein sequence ID" value="FAA01096.1"/>
    <property type="molecule type" value="Genomic_DNA"/>
</dbReference>
<proteinExistence type="predicted"/>
<gene>
    <name evidence="1" type="primary">cps25N</name>
</gene>
<dbReference type="InterPro" id="IPR051612">
    <property type="entry name" value="Teichoic_Acid_Biosynth"/>
</dbReference>
<keyword evidence="2" id="KW-0808">Transferase</keyword>